<feature type="domain" description="Nicotinate phosphoribosyltransferase C-terminal" evidence="11">
    <location>
        <begin position="392"/>
        <end position="449"/>
    </location>
</feature>
<dbReference type="PANTHER" id="PTHR11098">
    <property type="entry name" value="NICOTINATE PHOSPHORIBOSYLTRANSFERASE"/>
    <property type="match status" value="1"/>
</dbReference>
<evidence type="ECO:0000259" key="11">
    <source>
        <dbReference type="Pfam" id="PF17956"/>
    </source>
</evidence>
<dbReference type="OrthoDB" id="371831at2157"/>
<evidence type="ECO:0000256" key="7">
    <source>
        <dbReference type="ARBA" id="ARBA00022679"/>
    </source>
</evidence>
<evidence type="ECO:0000256" key="6">
    <source>
        <dbReference type="ARBA" id="ARBA00022642"/>
    </source>
</evidence>
<dbReference type="Pfam" id="PF17956">
    <property type="entry name" value="NAPRTase_C"/>
    <property type="match status" value="1"/>
</dbReference>
<dbReference type="SUPFAM" id="SSF51690">
    <property type="entry name" value="Nicotinate/Quinolinate PRTase C-terminal domain-like"/>
    <property type="match status" value="1"/>
</dbReference>
<dbReference type="Proteomes" id="UP000245934">
    <property type="component" value="Unassembled WGS sequence"/>
</dbReference>
<evidence type="ECO:0000256" key="8">
    <source>
        <dbReference type="ARBA" id="ARBA00048668"/>
    </source>
</evidence>
<dbReference type="InterPro" id="IPR007229">
    <property type="entry name" value="Nic_PRibTrfase-Fam"/>
</dbReference>
<protein>
    <recommendedName>
        <fullName evidence="3">nicotinate phosphoribosyltransferase</fullName>
        <ecNumber evidence="3">6.3.4.21</ecNumber>
    </recommendedName>
</protein>
<evidence type="ECO:0000313" key="12">
    <source>
        <dbReference type="EMBL" id="PWR75389.1"/>
    </source>
</evidence>
<dbReference type="InterPro" id="IPR036068">
    <property type="entry name" value="Nicotinate_pribotase-like_C"/>
</dbReference>
<dbReference type="InterPro" id="IPR013785">
    <property type="entry name" value="Aldolase_TIM"/>
</dbReference>
<dbReference type="GO" id="GO:0034355">
    <property type="term" value="P:NAD+ biosynthetic process via the salvage pathway"/>
    <property type="evidence" value="ECO:0007669"/>
    <property type="project" value="TreeGrafter"/>
</dbReference>
<evidence type="ECO:0000256" key="2">
    <source>
        <dbReference type="ARBA" id="ARBA00010897"/>
    </source>
</evidence>
<evidence type="ECO:0000313" key="13">
    <source>
        <dbReference type="Proteomes" id="UP000245934"/>
    </source>
</evidence>
<reference evidence="12 13" key="1">
    <citation type="submission" date="2018-05" db="EMBL/GenBank/DDBJ databases">
        <title>Draft genome of Methanospirillum stamsii Pt1.</title>
        <authorList>
            <person name="Dueholm M.S."/>
            <person name="Nielsen P.H."/>
            <person name="Bakmann L.F."/>
            <person name="Otzen D.E."/>
        </authorList>
    </citation>
    <scope>NUCLEOTIDE SEQUENCE [LARGE SCALE GENOMIC DNA]</scope>
    <source>
        <strain evidence="12 13">Pt1</strain>
    </source>
</reference>
<dbReference type="SUPFAM" id="SSF54675">
    <property type="entry name" value="Nicotinate/Quinolinate PRTase N-terminal domain-like"/>
    <property type="match status" value="1"/>
</dbReference>
<evidence type="ECO:0000259" key="9">
    <source>
        <dbReference type="Pfam" id="PF04095"/>
    </source>
</evidence>
<dbReference type="CDD" id="cd01570">
    <property type="entry name" value="NAPRTase_A"/>
    <property type="match status" value="1"/>
</dbReference>
<dbReference type="RefSeq" id="WP_109939908.1">
    <property type="nucleotide sequence ID" value="NZ_CP176366.1"/>
</dbReference>
<evidence type="ECO:0000256" key="5">
    <source>
        <dbReference type="ARBA" id="ARBA00022598"/>
    </source>
</evidence>
<comment type="similarity">
    <text evidence="2">Belongs to the NAPRTase family.</text>
</comment>
<keyword evidence="4" id="KW-0597">Phosphoprotein</keyword>
<dbReference type="NCBIfam" id="NF009131">
    <property type="entry name" value="PRK12484.1"/>
    <property type="match status" value="1"/>
</dbReference>
<keyword evidence="13" id="KW-1185">Reference proteome</keyword>
<dbReference type="EMBL" id="QGMZ01000010">
    <property type="protein sequence ID" value="PWR75389.1"/>
    <property type="molecule type" value="Genomic_DNA"/>
</dbReference>
<evidence type="ECO:0000259" key="10">
    <source>
        <dbReference type="Pfam" id="PF17767"/>
    </source>
</evidence>
<dbReference type="Gene3D" id="3.20.140.10">
    <property type="entry name" value="nicotinate phosphoribosyltransferase"/>
    <property type="match status" value="2"/>
</dbReference>
<sequence>MSLPKSPIFTDLYELTMMYVWFRSERVNLQSCFDLFFRSCPFQGEYIVTAGIADALSFLKNARFSDEDIRYIRSLQIFNDSFINWLSNWKFDGIVHAVREGEIVFPGEPVFRVSGPVGSCQLVETALLNLINFPSLVATKAARICLVAGFDTVMEFGARRAQGPDGALTASRAAYLGGCMGTSNLEAGKIFGIPVKGTHAHSYVMSYPTELESFRRYVEVFPDTSVLLIDTYDTLQSGTVHAVQVGREMGEQGRVLSGVRLDSGDLLSLTKKVRVTLDEAGLNRTKIVISGDLDEYILSSLKEGAAPVDSYGVGTRLVTGHDSPAIAGVYKMSAIESPDGGWEMKMKVTDHSDKTSLPGIKQVYRSFDRNGMMSGDCIELESAIDDLAPGSPLLTLALSNGTIIRPEKPLDSIREEVIGSLHTIPPDVKGLTHPARYPVSIGPELSKIKEKLMSGYSTI</sequence>
<accession>A0A2V2N6C4</accession>
<dbReference type="GO" id="GO:0004516">
    <property type="term" value="F:nicotinate phosphoribosyltransferase activity"/>
    <property type="evidence" value="ECO:0007669"/>
    <property type="project" value="UniProtKB-EC"/>
</dbReference>
<dbReference type="NCBIfam" id="TIGR01513">
    <property type="entry name" value="NAPRTase_put"/>
    <property type="match status" value="1"/>
</dbReference>
<evidence type="ECO:0000256" key="1">
    <source>
        <dbReference type="ARBA" id="ARBA00004952"/>
    </source>
</evidence>
<organism evidence="12 13">
    <name type="scientific">Methanospirillum stamsii</name>
    <dbReference type="NCBI Taxonomy" id="1277351"/>
    <lineage>
        <taxon>Archaea</taxon>
        <taxon>Methanobacteriati</taxon>
        <taxon>Methanobacteriota</taxon>
        <taxon>Stenosarchaea group</taxon>
        <taxon>Methanomicrobia</taxon>
        <taxon>Methanomicrobiales</taxon>
        <taxon>Methanospirillaceae</taxon>
        <taxon>Methanospirillum</taxon>
    </lineage>
</organism>
<dbReference type="InterPro" id="IPR006405">
    <property type="entry name" value="Nic_PRibTrfase_pncB"/>
</dbReference>
<dbReference type="Pfam" id="PF17767">
    <property type="entry name" value="NAPRTase_N"/>
    <property type="match status" value="1"/>
</dbReference>
<dbReference type="InterPro" id="IPR040727">
    <property type="entry name" value="NAPRTase_N"/>
</dbReference>
<dbReference type="Pfam" id="PF04095">
    <property type="entry name" value="NAPRTase"/>
    <property type="match status" value="1"/>
</dbReference>
<feature type="domain" description="Nicotinate phosphoribosyltransferase N-terminal" evidence="10">
    <location>
        <begin position="9"/>
        <end position="132"/>
    </location>
</feature>
<keyword evidence="12" id="KW-0328">Glycosyltransferase</keyword>
<proteinExistence type="inferred from homology"/>
<dbReference type="PIRSF" id="PIRSF000484">
    <property type="entry name" value="NAPRT"/>
    <property type="match status" value="1"/>
</dbReference>
<gene>
    <name evidence="12" type="ORF">DLD82_04430</name>
</gene>
<dbReference type="GeneID" id="97609692"/>
<feature type="domain" description="Nicotinate/nicotinamide phosphoribosyltransferase" evidence="9">
    <location>
        <begin position="153"/>
        <end position="354"/>
    </location>
</feature>
<evidence type="ECO:0000256" key="4">
    <source>
        <dbReference type="ARBA" id="ARBA00022553"/>
    </source>
</evidence>
<dbReference type="Gene3D" id="3.20.20.70">
    <property type="entry name" value="Aldolase class I"/>
    <property type="match status" value="1"/>
</dbReference>
<keyword evidence="6" id="KW-0662">Pyridine nucleotide biosynthesis</keyword>
<dbReference type="GO" id="GO:0005829">
    <property type="term" value="C:cytosol"/>
    <property type="evidence" value="ECO:0007669"/>
    <property type="project" value="TreeGrafter"/>
</dbReference>
<dbReference type="PANTHER" id="PTHR11098:SF1">
    <property type="entry name" value="NICOTINATE PHOSPHORIBOSYLTRANSFERASE"/>
    <property type="match status" value="1"/>
</dbReference>
<dbReference type="UniPathway" id="UPA00253">
    <property type="reaction ID" value="UER00457"/>
</dbReference>
<keyword evidence="7 12" id="KW-0808">Transferase</keyword>
<dbReference type="EC" id="6.3.4.21" evidence="3"/>
<dbReference type="NCBIfam" id="NF006695">
    <property type="entry name" value="PRK09243.1-2"/>
    <property type="match status" value="1"/>
</dbReference>
<comment type="catalytic activity">
    <reaction evidence="8">
        <text>5-phospho-alpha-D-ribose 1-diphosphate + nicotinate + ATP + H2O = nicotinate beta-D-ribonucleotide + ADP + phosphate + diphosphate</text>
        <dbReference type="Rhea" id="RHEA:36163"/>
        <dbReference type="ChEBI" id="CHEBI:15377"/>
        <dbReference type="ChEBI" id="CHEBI:30616"/>
        <dbReference type="ChEBI" id="CHEBI:32544"/>
        <dbReference type="ChEBI" id="CHEBI:33019"/>
        <dbReference type="ChEBI" id="CHEBI:43474"/>
        <dbReference type="ChEBI" id="CHEBI:57502"/>
        <dbReference type="ChEBI" id="CHEBI:58017"/>
        <dbReference type="ChEBI" id="CHEBI:456216"/>
        <dbReference type="EC" id="6.3.4.21"/>
    </reaction>
</comment>
<dbReference type="InterPro" id="IPR041619">
    <property type="entry name" value="NAPRTase_C"/>
</dbReference>
<dbReference type="InterPro" id="IPR041525">
    <property type="entry name" value="N/Namide_PRibTrfase"/>
</dbReference>
<keyword evidence="5" id="KW-0436">Ligase</keyword>
<dbReference type="AlphaFoldDB" id="A0A2V2N6C4"/>
<evidence type="ECO:0000256" key="3">
    <source>
        <dbReference type="ARBA" id="ARBA00013236"/>
    </source>
</evidence>
<comment type="caution">
    <text evidence="12">The sequence shown here is derived from an EMBL/GenBank/DDBJ whole genome shotgun (WGS) entry which is preliminary data.</text>
</comment>
<comment type="pathway">
    <text evidence="1">Cofactor biosynthesis; NAD(+) biosynthesis; nicotinate D-ribonucleotide from nicotinate: step 1/1.</text>
</comment>
<dbReference type="FunFam" id="3.20.20.70:FF:000076">
    <property type="entry name" value="Nicotinate phosphoribosyltransferase"/>
    <property type="match status" value="1"/>
</dbReference>
<dbReference type="GO" id="GO:0016757">
    <property type="term" value="F:glycosyltransferase activity"/>
    <property type="evidence" value="ECO:0007669"/>
    <property type="project" value="UniProtKB-KW"/>
</dbReference>
<name>A0A2V2N6C4_9EURY</name>